<keyword evidence="8" id="KW-1185">Reference proteome</keyword>
<dbReference type="RefSeq" id="WP_006880015.1">
    <property type="nucleotide sequence ID" value="NZ_AEVS01000074.1"/>
</dbReference>
<dbReference type="Pfam" id="PF13407">
    <property type="entry name" value="Peripla_BP_4"/>
    <property type="match status" value="1"/>
</dbReference>
<dbReference type="PROSITE" id="PS00356">
    <property type="entry name" value="HTH_LACI_1"/>
    <property type="match status" value="1"/>
</dbReference>
<dbReference type="CDD" id="cd01392">
    <property type="entry name" value="HTH_LacI"/>
    <property type="match status" value="1"/>
</dbReference>
<dbReference type="Gene3D" id="1.10.260.40">
    <property type="entry name" value="lambda repressor-like DNA-binding domains"/>
    <property type="match status" value="1"/>
</dbReference>
<accession>E8LVZ2</accession>
<sequence length="335" mass="36857">MTNKKLKLADIAELAGVSKSTVSFVLNGHAKKHRINQTTVEKVEQIARDNNYSPSIYARALKSQKTYTAGLVIPDLANMGFARIAKKLEQLCRSNGYQLLIASSEDDPQLEKQAIESLVDRQVDVLLIATSMTDDSFFAQIRSSAPIILFDRVVENGTFTSIKTDAKGATEQVVTQLVEGLDECIYIGGQLELSPSKDRFAGFKSGLEKAGVPFSAAKVFSKDYQPQSGYQMLEQAVTELGRPPKAIFTASYSLLEGVLRYLTRHQLLNSGIRIATFDNDDILDCLPIEIDSVEQDCSAIAQSLFEAGKSLLNDPMHATENIVLPAKIHYRRSSS</sequence>
<keyword evidence="4" id="KW-0238">DNA-binding</keyword>
<dbReference type="STRING" id="945543.VIBR0546_16606"/>
<evidence type="ECO:0000313" key="8">
    <source>
        <dbReference type="Proteomes" id="UP000004371"/>
    </source>
</evidence>
<dbReference type="InterPro" id="IPR010982">
    <property type="entry name" value="Lambda_DNA-bd_dom_sf"/>
</dbReference>
<keyword evidence="2" id="KW-0678">Repressor</keyword>
<dbReference type="eggNOG" id="COG1609">
    <property type="taxonomic scope" value="Bacteria"/>
</dbReference>
<evidence type="ECO:0000256" key="2">
    <source>
        <dbReference type="ARBA" id="ARBA00022491"/>
    </source>
</evidence>
<name>E8LVZ2_9VIBR</name>
<dbReference type="OrthoDB" id="7055227at2"/>
<protein>
    <recommendedName>
        <fullName evidence="1">Autoinducer 2-binding periplasmic protein LuxP</fullName>
    </recommendedName>
</protein>
<dbReference type="Proteomes" id="UP000004371">
    <property type="component" value="Unassembled WGS sequence"/>
</dbReference>
<feature type="domain" description="HTH lacI-type" evidence="6">
    <location>
        <begin position="6"/>
        <end position="63"/>
    </location>
</feature>
<dbReference type="InterPro" id="IPR000843">
    <property type="entry name" value="HTH_LacI"/>
</dbReference>
<dbReference type="PANTHER" id="PTHR30146:SF45">
    <property type="entry name" value="CATABOLITE REPRESSOR_ACTIVATOR"/>
    <property type="match status" value="1"/>
</dbReference>
<dbReference type="InterPro" id="IPR025997">
    <property type="entry name" value="SBP_2_dom"/>
</dbReference>
<dbReference type="SMART" id="SM00354">
    <property type="entry name" value="HTH_LACI"/>
    <property type="match status" value="1"/>
</dbReference>
<evidence type="ECO:0000313" key="7">
    <source>
        <dbReference type="EMBL" id="EGA65144.1"/>
    </source>
</evidence>
<dbReference type="EMBL" id="AEVS01000074">
    <property type="protein sequence ID" value="EGA65144.1"/>
    <property type="molecule type" value="Genomic_DNA"/>
</dbReference>
<keyword evidence="3" id="KW-0805">Transcription regulation</keyword>
<evidence type="ECO:0000256" key="1">
    <source>
        <dbReference type="ARBA" id="ARBA00022181"/>
    </source>
</evidence>
<dbReference type="GO" id="GO:0000976">
    <property type="term" value="F:transcription cis-regulatory region binding"/>
    <property type="evidence" value="ECO:0007669"/>
    <property type="project" value="TreeGrafter"/>
</dbReference>
<gene>
    <name evidence="7" type="ORF">VIBR0546_16606</name>
</gene>
<dbReference type="AlphaFoldDB" id="E8LVZ2"/>
<dbReference type="Pfam" id="PF00356">
    <property type="entry name" value="LacI"/>
    <property type="match status" value="1"/>
</dbReference>
<evidence type="ECO:0000256" key="5">
    <source>
        <dbReference type="ARBA" id="ARBA00023163"/>
    </source>
</evidence>
<dbReference type="Gene3D" id="3.40.50.2300">
    <property type="match status" value="2"/>
</dbReference>
<dbReference type="PROSITE" id="PS50932">
    <property type="entry name" value="HTH_LACI_2"/>
    <property type="match status" value="1"/>
</dbReference>
<dbReference type="PANTHER" id="PTHR30146">
    <property type="entry name" value="LACI-RELATED TRANSCRIPTIONAL REPRESSOR"/>
    <property type="match status" value="1"/>
</dbReference>
<dbReference type="SUPFAM" id="SSF47413">
    <property type="entry name" value="lambda repressor-like DNA-binding domains"/>
    <property type="match status" value="1"/>
</dbReference>
<dbReference type="InterPro" id="IPR028082">
    <property type="entry name" value="Peripla_BP_I"/>
</dbReference>
<evidence type="ECO:0000259" key="6">
    <source>
        <dbReference type="PROSITE" id="PS50932"/>
    </source>
</evidence>
<dbReference type="SUPFAM" id="SSF53822">
    <property type="entry name" value="Periplasmic binding protein-like I"/>
    <property type="match status" value="1"/>
</dbReference>
<comment type="caution">
    <text evidence="7">The sequence shown here is derived from an EMBL/GenBank/DDBJ whole genome shotgun (WGS) entry which is preliminary data.</text>
</comment>
<dbReference type="GO" id="GO:0003700">
    <property type="term" value="F:DNA-binding transcription factor activity"/>
    <property type="evidence" value="ECO:0007669"/>
    <property type="project" value="TreeGrafter"/>
</dbReference>
<organism evidence="7 8">
    <name type="scientific">Vibrio brasiliensis LMG 20546</name>
    <dbReference type="NCBI Taxonomy" id="945543"/>
    <lineage>
        <taxon>Bacteria</taxon>
        <taxon>Pseudomonadati</taxon>
        <taxon>Pseudomonadota</taxon>
        <taxon>Gammaproteobacteria</taxon>
        <taxon>Vibrionales</taxon>
        <taxon>Vibrionaceae</taxon>
        <taxon>Vibrio</taxon>
        <taxon>Vibrio oreintalis group</taxon>
    </lineage>
</organism>
<proteinExistence type="predicted"/>
<evidence type="ECO:0000256" key="3">
    <source>
        <dbReference type="ARBA" id="ARBA00023015"/>
    </source>
</evidence>
<keyword evidence="5" id="KW-0804">Transcription</keyword>
<reference evidence="7 8" key="1">
    <citation type="journal article" date="2012" name="Int. J. Syst. Evol. Microbiol.">
        <title>Vibrio caribbeanicus sp. nov., isolated from the marine sponge Scleritoderma cyanea.</title>
        <authorList>
            <person name="Hoffmann M."/>
            <person name="Monday S.R."/>
            <person name="Allard M.W."/>
            <person name="Strain E.A."/>
            <person name="Whittaker P."/>
            <person name="Naum M."/>
            <person name="McCarthy P.J."/>
            <person name="Lopez J.V."/>
            <person name="Fischer M."/>
            <person name="Brown E.W."/>
        </authorList>
    </citation>
    <scope>NUCLEOTIDE SEQUENCE [LARGE SCALE GENOMIC DNA]</scope>
    <source>
        <strain evidence="7 8">LMG 20546</strain>
    </source>
</reference>
<evidence type="ECO:0000256" key="4">
    <source>
        <dbReference type="ARBA" id="ARBA00023125"/>
    </source>
</evidence>